<keyword evidence="3" id="KW-1185">Reference proteome</keyword>
<accession>A0A4Y2VTB6</accession>
<evidence type="ECO:0000313" key="2">
    <source>
        <dbReference type="EMBL" id="GBO27648.1"/>
    </source>
</evidence>
<comment type="caution">
    <text evidence="2">The sequence shown here is derived from an EMBL/GenBank/DDBJ whole genome shotgun (WGS) entry which is preliminary data.</text>
</comment>
<reference evidence="2 3" key="1">
    <citation type="journal article" date="2019" name="Sci. Rep.">
        <title>Orb-weaving spider Araneus ventricosus genome elucidates the spidroin gene catalogue.</title>
        <authorList>
            <person name="Kono N."/>
            <person name="Nakamura H."/>
            <person name="Ohtoshi R."/>
            <person name="Moran D.A.P."/>
            <person name="Shinohara A."/>
            <person name="Yoshida Y."/>
            <person name="Fujiwara M."/>
            <person name="Mori M."/>
            <person name="Tomita M."/>
            <person name="Arakawa K."/>
        </authorList>
    </citation>
    <scope>NUCLEOTIDE SEQUENCE [LARGE SCALE GENOMIC DNA]</scope>
</reference>
<dbReference type="Proteomes" id="UP000499080">
    <property type="component" value="Unassembled WGS sequence"/>
</dbReference>
<dbReference type="EMBL" id="BGPR01050667">
    <property type="protein sequence ID" value="GBO27648.1"/>
    <property type="molecule type" value="Genomic_DNA"/>
</dbReference>
<protein>
    <submittedName>
        <fullName evidence="2">Uncharacterized protein</fullName>
    </submittedName>
</protein>
<evidence type="ECO:0000313" key="3">
    <source>
        <dbReference type="Proteomes" id="UP000499080"/>
    </source>
</evidence>
<feature type="region of interest" description="Disordered" evidence="1">
    <location>
        <begin position="1"/>
        <end position="21"/>
    </location>
</feature>
<dbReference type="AlphaFoldDB" id="A0A4Y2VTB6"/>
<evidence type="ECO:0000256" key="1">
    <source>
        <dbReference type="SAM" id="MobiDB-lite"/>
    </source>
</evidence>
<proteinExistence type="predicted"/>
<name>A0A4Y2VTB6_ARAVE</name>
<organism evidence="2 3">
    <name type="scientific">Araneus ventricosus</name>
    <name type="common">Orbweaver spider</name>
    <name type="synonym">Epeira ventricosa</name>
    <dbReference type="NCBI Taxonomy" id="182803"/>
    <lineage>
        <taxon>Eukaryota</taxon>
        <taxon>Metazoa</taxon>
        <taxon>Ecdysozoa</taxon>
        <taxon>Arthropoda</taxon>
        <taxon>Chelicerata</taxon>
        <taxon>Arachnida</taxon>
        <taxon>Araneae</taxon>
        <taxon>Araneomorphae</taxon>
        <taxon>Entelegynae</taxon>
        <taxon>Araneoidea</taxon>
        <taxon>Araneidae</taxon>
        <taxon>Araneus</taxon>
    </lineage>
</organism>
<gene>
    <name evidence="2" type="ORF">AVEN_93592_1</name>
</gene>
<sequence>MPLQECNGSCDKTTNKPTPNNAKARNICKNIDRYAVADPTCRSYISITSISQPLLLSLAHKIPSKIFTCQMALNCQSIASNESLLKNLRRLLGSQ</sequence>